<dbReference type="InterPro" id="IPR050469">
    <property type="entry name" value="Diguanylate_Cyclase"/>
</dbReference>
<dbReference type="AlphaFoldDB" id="A0A432JHR1"/>
<feature type="domain" description="GGDEF" evidence="3">
    <location>
        <begin position="1"/>
        <end position="73"/>
    </location>
</feature>
<evidence type="ECO:0000259" key="3">
    <source>
        <dbReference type="PROSITE" id="PS50887"/>
    </source>
</evidence>
<evidence type="ECO:0000256" key="2">
    <source>
        <dbReference type="ARBA" id="ARBA00034247"/>
    </source>
</evidence>
<name>A0A432JHR1_9GAMM</name>
<dbReference type="GO" id="GO:0043709">
    <property type="term" value="P:cell adhesion involved in single-species biofilm formation"/>
    <property type="evidence" value="ECO:0007669"/>
    <property type="project" value="TreeGrafter"/>
</dbReference>
<dbReference type="EC" id="2.7.7.65" evidence="1"/>
<proteinExistence type="predicted"/>
<gene>
    <name evidence="4" type="ORF">DSL92_08760</name>
</gene>
<dbReference type="InterPro" id="IPR000160">
    <property type="entry name" value="GGDEF_dom"/>
</dbReference>
<dbReference type="PANTHER" id="PTHR45138">
    <property type="entry name" value="REGULATORY COMPONENTS OF SENSORY TRANSDUCTION SYSTEM"/>
    <property type="match status" value="1"/>
</dbReference>
<dbReference type="NCBIfam" id="TIGR00254">
    <property type="entry name" value="GGDEF"/>
    <property type="match status" value="1"/>
</dbReference>
<accession>A0A432JHR1</accession>
<evidence type="ECO:0000313" key="4">
    <source>
        <dbReference type="EMBL" id="RUA21938.1"/>
    </source>
</evidence>
<dbReference type="PROSITE" id="PS50887">
    <property type="entry name" value="GGDEF"/>
    <property type="match status" value="1"/>
</dbReference>
<evidence type="ECO:0000256" key="1">
    <source>
        <dbReference type="ARBA" id="ARBA00012528"/>
    </source>
</evidence>
<dbReference type="SUPFAM" id="SSF55073">
    <property type="entry name" value="Nucleotide cyclase"/>
    <property type="match status" value="1"/>
</dbReference>
<dbReference type="EMBL" id="RXHI01000029">
    <property type="protein sequence ID" value="RUA21938.1"/>
    <property type="molecule type" value="Genomic_DNA"/>
</dbReference>
<comment type="caution">
    <text evidence="4">The sequence shown here is derived from an EMBL/GenBank/DDBJ whole genome shotgun (WGS) entry which is preliminary data.</text>
</comment>
<dbReference type="GO" id="GO:1902201">
    <property type="term" value="P:negative regulation of bacterial-type flagellum-dependent cell motility"/>
    <property type="evidence" value="ECO:0007669"/>
    <property type="project" value="TreeGrafter"/>
</dbReference>
<dbReference type="Gene3D" id="3.30.70.270">
    <property type="match status" value="1"/>
</dbReference>
<protein>
    <recommendedName>
        <fullName evidence="1">diguanylate cyclase</fullName>
        <ecNumber evidence="1">2.7.7.65</ecNumber>
    </recommendedName>
</protein>
<comment type="catalytic activity">
    <reaction evidence="2">
        <text>2 GTP = 3',3'-c-di-GMP + 2 diphosphate</text>
        <dbReference type="Rhea" id="RHEA:24898"/>
        <dbReference type="ChEBI" id="CHEBI:33019"/>
        <dbReference type="ChEBI" id="CHEBI:37565"/>
        <dbReference type="ChEBI" id="CHEBI:58805"/>
        <dbReference type="EC" id="2.7.7.65"/>
    </reaction>
</comment>
<dbReference type="GO" id="GO:0052621">
    <property type="term" value="F:diguanylate cyclase activity"/>
    <property type="evidence" value="ECO:0007669"/>
    <property type="project" value="UniProtKB-EC"/>
</dbReference>
<dbReference type="InterPro" id="IPR029787">
    <property type="entry name" value="Nucleotide_cyclase"/>
</dbReference>
<dbReference type="InterPro" id="IPR043128">
    <property type="entry name" value="Rev_trsase/Diguanyl_cyclase"/>
</dbReference>
<dbReference type="PANTHER" id="PTHR45138:SF9">
    <property type="entry name" value="DIGUANYLATE CYCLASE DGCM-RELATED"/>
    <property type="match status" value="1"/>
</dbReference>
<reference evidence="4" key="1">
    <citation type="submission" date="2018-12" db="EMBL/GenBank/DDBJ databases">
        <authorList>
            <person name="Jadhav K."/>
            <person name="Kushwaha B."/>
            <person name="Jadhav I."/>
        </authorList>
    </citation>
    <scope>NUCLEOTIDE SEQUENCE [LARGE SCALE GENOMIC DNA]</scope>
    <source>
        <strain evidence="4">SBS 10</strain>
    </source>
</reference>
<dbReference type="GO" id="GO:0005886">
    <property type="term" value="C:plasma membrane"/>
    <property type="evidence" value="ECO:0007669"/>
    <property type="project" value="TreeGrafter"/>
</dbReference>
<organism evidence="4">
    <name type="scientific">Billgrantia gudaonensis</name>
    <dbReference type="NCBI Taxonomy" id="376427"/>
    <lineage>
        <taxon>Bacteria</taxon>
        <taxon>Pseudomonadati</taxon>
        <taxon>Pseudomonadota</taxon>
        <taxon>Gammaproteobacteria</taxon>
        <taxon>Oceanospirillales</taxon>
        <taxon>Halomonadaceae</taxon>
        <taxon>Billgrantia</taxon>
    </lineage>
</organism>
<dbReference type="CDD" id="cd01949">
    <property type="entry name" value="GGDEF"/>
    <property type="match status" value="1"/>
</dbReference>
<sequence>MVDIDHFKCLNDRHGHATGDRVLTAVADCCQSVLRDTDIIGRYGGEEFVLALPTPICTQRPPLANACAKRSPN</sequence>
<dbReference type="Pfam" id="PF00990">
    <property type="entry name" value="GGDEF"/>
    <property type="match status" value="1"/>
</dbReference>